<sequence length="192" mass="20073">MLLVTGAPDVDCISPSCLCSSMMSGVVVGTGVHRYVASSSMRTRPFSSVGTSASSCRTSASGIFSPSVVRRVMSSESFSRPESPTSKARSAVTRSSSVGPVYGCCISLMNASYDAGSGKGRMRSLSSASVYRRPRLRRMCLRSMCDTDPVCRSSNRFHVELHSSGTEKLLAAGEAEAAAAPVTASGVVMTCT</sequence>
<evidence type="ECO:0000313" key="1">
    <source>
        <dbReference type="EMBL" id="GET87283.1"/>
    </source>
</evidence>
<dbReference type="VEuPathDB" id="TriTrypDB:LtaPh_1509551"/>
<dbReference type="Proteomes" id="UP000419144">
    <property type="component" value="Unassembled WGS sequence"/>
</dbReference>
<reference evidence="1" key="1">
    <citation type="submission" date="2019-11" db="EMBL/GenBank/DDBJ databases">
        <title>Leishmania tarentolae CDS.</title>
        <authorList>
            <person name="Goto Y."/>
            <person name="Yamagishi J."/>
        </authorList>
    </citation>
    <scope>NUCLEOTIDE SEQUENCE [LARGE SCALE GENOMIC DNA]</scope>
    <source>
        <strain evidence="1">Parrot Tar II</strain>
    </source>
</reference>
<dbReference type="AlphaFoldDB" id="A0A640KCI8"/>
<accession>A0A640KCI8</accession>
<name>A0A640KCI8_LEITA</name>
<gene>
    <name evidence="1" type="ORF">LtaPh_1509551</name>
</gene>
<comment type="caution">
    <text evidence="1">The sequence shown here is derived from an EMBL/GenBank/DDBJ whole genome shotgun (WGS) entry which is preliminary data.</text>
</comment>
<proteinExistence type="predicted"/>
<protein>
    <submittedName>
        <fullName evidence="1">Calmodulin-like protein</fullName>
    </submittedName>
</protein>
<evidence type="ECO:0000313" key="2">
    <source>
        <dbReference type="Proteomes" id="UP000419144"/>
    </source>
</evidence>
<dbReference type="EMBL" id="BLBS01000019">
    <property type="protein sequence ID" value="GET87283.1"/>
    <property type="molecule type" value="Genomic_DNA"/>
</dbReference>
<organism evidence="1 2">
    <name type="scientific">Leishmania tarentolae</name>
    <name type="common">Sauroleishmania tarentolae</name>
    <dbReference type="NCBI Taxonomy" id="5689"/>
    <lineage>
        <taxon>Eukaryota</taxon>
        <taxon>Discoba</taxon>
        <taxon>Euglenozoa</taxon>
        <taxon>Kinetoplastea</taxon>
        <taxon>Metakinetoplastina</taxon>
        <taxon>Trypanosomatida</taxon>
        <taxon>Trypanosomatidae</taxon>
        <taxon>Leishmaniinae</taxon>
        <taxon>Leishmania</taxon>
        <taxon>lizard Leishmania</taxon>
    </lineage>
</organism>
<keyword evidence="2" id="KW-1185">Reference proteome</keyword>